<dbReference type="KEGG" id="pprt:ET464_16700"/>
<dbReference type="InterPro" id="IPR001296">
    <property type="entry name" value="Glyco_trans_1"/>
</dbReference>
<dbReference type="PANTHER" id="PTHR12526:SF630">
    <property type="entry name" value="GLYCOSYLTRANSFERASE"/>
    <property type="match status" value="1"/>
</dbReference>
<keyword evidence="2" id="KW-0808">Transferase</keyword>
<dbReference type="SUPFAM" id="SSF53756">
    <property type="entry name" value="UDP-Glycosyltransferase/glycogen phosphorylase"/>
    <property type="match status" value="1"/>
</dbReference>
<gene>
    <name evidence="2" type="ORF">ET464_16700</name>
</gene>
<evidence type="ECO:0000313" key="3">
    <source>
        <dbReference type="Proteomes" id="UP000293568"/>
    </source>
</evidence>
<dbReference type="EMBL" id="CP035492">
    <property type="protein sequence ID" value="QAY67783.1"/>
    <property type="molecule type" value="Genomic_DNA"/>
</dbReference>
<feature type="domain" description="Glycosyl transferase family 1" evidence="1">
    <location>
        <begin position="182"/>
        <end position="337"/>
    </location>
</feature>
<keyword evidence="3" id="KW-1185">Reference proteome</keyword>
<name>A0A4P6EZP0_9BACL</name>
<protein>
    <submittedName>
        <fullName evidence="2">Glycosyltransferase</fullName>
    </submittedName>
</protein>
<evidence type="ECO:0000313" key="2">
    <source>
        <dbReference type="EMBL" id="QAY67783.1"/>
    </source>
</evidence>
<dbReference type="Gene3D" id="3.40.50.2000">
    <property type="entry name" value="Glycogen Phosphorylase B"/>
    <property type="match status" value="2"/>
</dbReference>
<reference evidence="2 3" key="1">
    <citation type="submission" date="2019-01" db="EMBL/GenBank/DDBJ databases">
        <title>Genome sequencing of strain FW100M-2.</title>
        <authorList>
            <person name="Heo J."/>
            <person name="Kim S.-J."/>
            <person name="Kim J.-S."/>
            <person name="Hong S.-B."/>
            <person name="Kwon S.-W."/>
        </authorList>
    </citation>
    <scope>NUCLEOTIDE SEQUENCE [LARGE SCALE GENOMIC DNA]</scope>
    <source>
        <strain evidence="2 3">FW100M-2</strain>
    </source>
</reference>
<organism evidence="2 3">
    <name type="scientific">Paenibacillus protaetiae</name>
    <dbReference type="NCBI Taxonomy" id="2509456"/>
    <lineage>
        <taxon>Bacteria</taxon>
        <taxon>Bacillati</taxon>
        <taxon>Bacillota</taxon>
        <taxon>Bacilli</taxon>
        <taxon>Bacillales</taxon>
        <taxon>Paenibacillaceae</taxon>
        <taxon>Paenibacillus</taxon>
    </lineage>
</organism>
<dbReference type="RefSeq" id="WP_129442917.1">
    <property type="nucleotide sequence ID" value="NZ_CP035492.1"/>
</dbReference>
<accession>A0A4P6EZP0</accession>
<dbReference type="Proteomes" id="UP000293568">
    <property type="component" value="Chromosome"/>
</dbReference>
<sequence length="359" mass="41080">MNILYISNLMGNKWTGPHKSVPNQIKAQEKYDNVMWFNLQQLPLSTWNVDVNFTNVTEIKKINIKYLPSPFNSPDLVIFQGVYYISYCKIAADLKRKNIPYIVIPRSSLTIAAQRSKKIKKRIGNLILFKNFIKNAAAIQFLTLDEMNNSVVWNKNSFVIPNGIDNKENVKVWSGNDGLRGVFIGRLDIYQKGLDLFLDACNLLQDKMREAQITIDIYGPDRSGSKKIIEELIEKSNISDLINLKDPIFDQNKETVLLNSDFFILTSRFEGHSMGLIEALSYGIPCLVTRGSNMGDEILKWNAGWSSETSLEGIIGSMMELIDQKDTLSERGNNAIKLSFNYDWKSLAYESRKVYRKYI</sequence>
<dbReference type="GO" id="GO:0016757">
    <property type="term" value="F:glycosyltransferase activity"/>
    <property type="evidence" value="ECO:0007669"/>
    <property type="project" value="InterPro"/>
</dbReference>
<dbReference type="OrthoDB" id="9787617at2"/>
<dbReference type="Pfam" id="PF00534">
    <property type="entry name" value="Glycos_transf_1"/>
    <property type="match status" value="1"/>
</dbReference>
<dbReference type="PANTHER" id="PTHR12526">
    <property type="entry name" value="GLYCOSYLTRANSFERASE"/>
    <property type="match status" value="1"/>
</dbReference>
<proteinExistence type="predicted"/>
<evidence type="ECO:0000259" key="1">
    <source>
        <dbReference type="Pfam" id="PF00534"/>
    </source>
</evidence>
<dbReference type="AlphaFoldDB" id="A0A4P6EZP0"/>